<evidence type="ECO:0000256" key="4">
    <source>
        <dbReference type="ARBA" id="ARBA00012961"/>
    </source>
</evidence>
<evidence type="ECO:0000256" key="1">
    <source>
        <dbReference type="ARBA" id="ARBA00003531"/>
    </source>
</evidence>
<dbReference type="CDD" id="cd00071">
    <property type="entry name" value="GMPK"/>
    <property type="match status" value="1"/>
</dbReference>
<dbReference type="FunFam" id="3.30.63.10:FF:000002">
    <property type="entry name" value="Guanylate kinase 1"/>
    <property type="match status" value="1"/>
</dbReference>
<dbReference type="InterPro" id="IPR020590">
    <property type="entry name" value="Guanylate_kinase_CS"/>
</dbReference>
<dbReference type="InterPro" id="IPR017665">
    <property type="entry name" value="Guanylate_kinase"/>
</dbReference>
<keyword evidence="8 12" id="KW-0418">Kinase</keyword>
<evidence type="ECO:0000256" key="2">
    <source>
        <dbReference type="ARBA" id="ARBA00004496"/>
    </source>
</evidence>
<dbReference type="PROSITE" id="PS50052">
    <property type="entry name" value="GUANYLATE_KINASE_2"/>
    <property type="match status" value="1"/>
</dbReference>
<protein>
    <recommendedName>
        <fullName evidence="5 12">Guanylate kinase</fullName>
        <ecNumber evidence="4 12">2.7.4.8</ecNumber>
    </recommendedName>
    <alternativeName>
        <fullName evidence="10 12">GMP kinase</fullName>
    </alternativeName>
</protein>
<dbReference type="PANTHER" id="PTHR23117:SF13">
    <property type="entry name" value="GUANYLATE KINASE"/>
    <property type="match status" value="1"/>
</dbReference>
<comment type="subcellular location">
    <subcellularLocation>
        <location evidence="2 12">Cytoplasm</location>
    </subcellularLocation>
</comment>
<dbReference type="GO" id="GO:0005829">
    <property type="term" value="C:cytosol"/>
    <property type="evidence" value="ECO:0007669"/>
    <property type="project" value="TreeGrafter"/>
</dbReference>
<dbReference type="OrthoDB" id="9808150at2"/>
<reference evidence="14 15" key="1">
    <citation type="submission" date="2018-02" db="EMBL/GenBank/DDBJ databases">
        <title>Mycoplasma marinum and Mycoplasma todarodis sp. nov., moderately halophilic and psychrotolerant mycoplasmas isolated from cephalopods.</title>
        <authorList>
            <person name="Viver T."/>
        </authorList>
    </citation>
    <scope>NUCLEOTIDE SEQUENCE [LARGE SCALE GENOMIC DNA]</scope>
    <source>
        <strain evidence="14 15">5H</strain>
    </source>
</reference>
<dbReference type="GO" id="GO:0005524">
    <property type="term" value="F:ATP binding"/>
    <property type="evidence" value="ECO:0007669"/>
    <property type="project" value="UniProtKB-UniRule"/>
</dbReference>
<evidence type="ECO:0000256" key="8">
    <source>
        <dbReference type="ARBA" id="ARBA00022777"/>
    </source>
</evidence>
<gene>
    <name evidence="12" type="primary">gmk</name>
    <name evidence="14" type="ORF">C4B25_03925</name>
</gene>
<keyword evidence="12" id="KW-0963">Cytoplasm</keyword>
<feature type="domain" description="Guanylate kinase-like" evidence="13">
    <location>
        <begin position="4"/>
        <end position="187"/>
    </location>
</feature>
<dbReference type="SMART" id="SM00072">
    <property type="entry name" value="GuKc"/>
    <property type="match status" value="1"/>
</dbReference>
<evidence type="ECO:0000256" key="9">
    <source>
        <dbReference type="ARBA" id="ARBA00022840"/>
    </source>
</evidence>
<dbReference type="Gene3D" id="3.40.50.300">
    <property type="entry name" value="P-loop containing nucleotide triphosphate hydrolases"/>
    <property type="match status" value="1"/>
</dbReference>
<evidence type="ECO:0000256" key="6">
    <source>
        <dbReference type="ARBA" id="ARBA00022679"/>
    </source>
</evidence>
<dbReference type="PROSITE" id="PS00856">
    <property type="entry name" value="GUANYLATE_KINASE_1"/>
    <property type="match status" value="1"/>
</dbReference>
<evidence type="ECO:0000313" key="14">
    <source>
        <dbReference type="EMBL" id="TCG10501.1"/>
    </source>
</evidence>
<evidence type="ECO:0000256" key="7">
    <source>
        <dbReference type="ARBA" id="ARBA00022741"/>
    </source>
</evidence>
<dbReference type="Gene3D" id="3.30.63.10">
    <property type="entry name" value="Guanylate Kinase phosphate binding domain"/>
    <property type="match status" value="1"/>
</dbReference>
<evidence type="ECO:0000259" key="13">
    <source>
        <dbReference type="PROSITE" id="PS50052"/>
    </source>
</evidence>
<dbReference type="EC" id="2.7.4.8" evidence="4 12"/>
<dbReference type="InterPro" id="IPR027417">
    <property type="entry name" value="P-loop_NTPase"/>
</dbReference>
<sequence length="190" mass="21704">MKKGKLIVFTGPSAVGKATVEQHLFNNPELKLGFSVSATTRSPREGEINGKHYFFLNKEEFESKIASNDFIEWNEHFQNKYGTLKSEVNRILEEGKNAFLELEPYGTMNVVNHYSDDLSDLITIFLAPPSIEVLEERMRSRGTETEEQIQVRLARAEEEISYAPKFNHVVTNDDPKRAADEIAEIILRRG</sequence>
<dbReference type="InterPro" id="IPR008144">
    <property type="entry name" value="Guanylate_kin-like_dom"/>
</dbReference>
<evidence type="ECO:0000256" key="5">
    <source>
        <dbReference type="ARBA" id="ARBA00016296"/>
    </source>
</evidence>
<dbReference type="HAMAP" id="MF_00328">
    <property type="entry name" value="Guanylate_kinase"/>
    <property type="match status" value="1"/>
</dbReference>
<evidence type="ECO:0000313" key="15">
    <source>
        <dbReference type="Proteomes" id="UP000291072"/>
    </source>
</evidence>
<dbReference type="Pfam" id="PF00625">
    <property type="entry name" value="Guanylate_kin"/>
    <property type="match status" value="1"/>
</dbReference>
<keyword evidence="7 12" id="KW-0547">Nucleotide-binding</keyword>
<dbReference type="InterPro" id="IPR008145">
    <property type="entry name" value="GK/Ca_channel_bsu"/>
</dbReference>
<keyword evidence="9 12" id="KW-0067">ATP-binding</keyword>
<evidence type="ECO:0000256" key="3">
    <source>
        <dbReference type="ARBA" id="ARBA00005790"/>
    </source>
</evidence>
<keyword evidence="6 12" id="KW-0808">Transferase</keyword>
<dbReference type="SUPFAM" id="SSF52540">
    <property type="entry name" value="P-loop containing nucleoside triphosphate hydrolases"/>
    <property type="match status" value="1"/>
</dbReference>
<evidence type="ECO:0000256" key="12">
    <source>
        <dbReference type="HAMAP-Rule" id="MF_00328"/>
    </source>
</evidence>
<proteinExistence type="inferred from homology"/>
<dbReference type="PANTHER" id="PTHR23117">
    <property type="entry name" value="GUANYLATE KINASE-RELATED"/>
    <property type="match status" value="1"/>
</dbReference>
<dbReference type="RefSeq" id="WP_131613742.1">
    <property type="nucleotide sequence ID" value="NZ_PSZP01000040.1"/>
</dbReference>
<dbReference type="EMBL" id="PSZP01000040">
    <property type="protein sequence ID" value="TCG10501.1"/>
    <property type="molecule type" value="Genomic_DNA"/>
</dbReference>
<evidence type="ECO:0000256" key="10">
    <source>
        <dbReference type="ARBA" id="ARBA00030128"/>
    </source>
</evidence>
<comment type="caution">
    <text evidence="14">The sequence shown here is derived from an EMBL/GenBank/DDBJ whole genome shotgun (WGS) entry which is preliminary data.</text>
</comment>
<dbReference type="GO" id="GO:0004385">
    <property type="term" value="F:GMP kinase activity"/>
    <property type="evidence" value="ECO:0007669"/>
    <property type="project" value="UniProtKB-UniRule"/>
</dbReference>
<name>A0A4R0XUF5_9MOLU</name>
<organism evidence="14 15">
    <name type="scientific">Mycoplasma todarodis</name>
    <dbReference type="NCBI Taxonomy" id="1937191"/>
    <lineage>
        <taxon>Bacteria</taxon>
        <taxon>Bacillati</taxon>
        <taxon>Mycoplasmatota</taxon>
        <taxon>Mollicutes</taxon>
        <taxon>Mycoplasmataceae</taxon>
        <taxon>Mycoplasma</taxon>
    </lineage>
</organism>
<comment type="similarity">
    <text evidence="3 12">Belongs to the guanylate kinase family.</text>
</comment>
<dbReference type="AlphaFoldDB" id="A0A4R0XUF5"/>
<keyword evidence="15" id="KW-1185">Reference proteome</keyword>
<dbReference type="NCBIfam" id="TIGR03263">
    <property type="entry name" value="guanyl_kin"/>
    <property type="match status" value="1"/>
</dbReference>
<evidence type="ECO:0000256" key="11">
    <source>
        <dbReference type="ARBA" id="ARBA00048594"/>
    </source>
</evidence>
<accession>A0A4R0XUF5</accession>
<comment type="function">
    <text evidence="1 12">Essential for recycling GMP and indirectly, cGMP.</text>
</comment>
<dbReference type="Proteomes" id="UP000291072">
    <property type="component" value="Unassembled WGS sequence"/>
</dbReference>
<comment type="catalytic activity">
    <reaction evidence="11 12">
        <text>GMP + ATP = GDP + ADP</text>
        <dbReference type="Rhea" id="RHEA:20780"/>
        <dbReference type="ChEBI" id="CHEBI:30616"/>
        <dbReference type="ChEBI" id="CHEBI:58115"/>
        <dbReference type="ChEBI" id="CHEBI:58189"/>
        <dbReference type="ChEBI" id="CHEBI:456216"/>
        <dbReference type="EC" id="2.7.4.8"/>
    </reaction>
</comment>
<feature type="binding site" evidence="12">
    <location>
        <begin position="11"/>
        <end position="18"/>
    </location>
    <ligand>
        <name>ATP</name>
        <dbReference type="ChEBI" id="CHEBI:30616"/>
    </ligand>
</feature>